<protein>
    <submittedName>
        <fullName evidence="2">Uncharacterized protein</fullName>
    </submittedName>
</protein>
<feature type="compositionally biased region" description="Basic residues" evidence="1">
    <location>
        <begin position="283"/>
        <end position="293"/>
    </location>
</feature>
<accession>A0A7S2YTR2</accession>
<feature type="compositionally biased region" description="Basic and acidic residues" evidence="1">
    <location>
        <begin position="132"/>
        <end position="142"/>
    </location>
</feature>
<feature type="region of interest" description="Disordered" evidence="1">
    <location>
        <begin position="220"/>
        <end position="350"/>
    </location>
</feature>
<dbReference type="AlphaFoldDB" id="A0A7S2YTR2"/>
<evidence type="ECO:0000256" key="1">
    <source>
        <dbReference type="SAM" id="MobiDB-lite"/>
    </source>
</evidence>
<feature type="compositionally biased region" description="Polar residues" evidence="1">
    <location>
        <begin position="112"/>
        <end position="128"/>
    </location>
</feature>
<evidence type="ECO:0000313" key="2">
    <source>
        <dbReference type="EMBL" id="CAD9995028.1"/>
    </source>
</evidence>
<feature type="compositionally biased region" description="Basic residues" evidence="1">
    <location>
        <begin position="315"/>
        <end position="335"/>
    </location>
</feature>
<name>A0A7S2YTR2_9STRA</name>
<reference evidence="2" key="1">
    <citation type="submission" date="2021-01" db="EMBL/GenBank/DDBJ databases">
        <authorList>
            <person name="Corre E."/>
            <person name="Pelletier E."/>
            <person name="Niang G."/>
            <person name="Scheremetjew M."/>
            <person name="Finn R."/>
            <person name="Kale V."/>
            <person name="Holt S."/>
            <person name="Cochrane G."/>
            <person name="Meng A."/>
            <person name="Brown T."/>
            <person name="Cohen L."/>
        </authorList>
    </citation>
    <scope>NUCLEOTIDE SEQUENCE</scope>
    <source>
        <strain evidence="2">CCMP125</strain>
    </source>
</reference>
<feature type="compositionally biased region" description="Low complexity" evidence="1">
    <location>
        <begin position="28"/>
        <end position="41"/>
    </location>
</feature>
<feature type="compositionally biased region" description="Polar residues" evidence="1">
    <location>
        <begin position="152"/>
        <end position="161"/>
    </location>
</feature>
<feature type="compositionally biased region" description="Polar residues" evidence="1">
    <location>
        <begin position="339"/>
        <end position="350"/>
    </location>
</feature>
<feature type="region of interest" description="Disordered" evidence="1">
    <location>
        <begin position="1"/>
        <end position="187"/>
    </location>
</feature>
<feature type="compositionally biased region" description="Basic residues" evidence="1">
    <location>
        <begin position="11"/>
        <end position="27"/>
    </location>
</feature>
<proteinExistence type="predicted"/>
<feature type="compositionally biased region" description="Low complexity" evidence="1">
    <location>
        <begin position="239"/>
        <end position="269"/>
    </location>
</feature>
<sequence>MITLPPPPSSPHKKKVVSGLPTRKKSSGSRSRSISLFSNKSGGEDPTDESTVSESVEDLFATAPQQSLQAPAGENMPTLLKPTRRKSRHETGRAARPGSLRRGGAGPRPQLGKSQSERQLMNRGNSLTLPVDGDHDPDNTTERDDDGDELRSVTSLTSSPRQRQRNGRAPSRSFVRHKSRDNSGLEDYVEMQTQLQQQEMDHVDEMAFYDPAMQQEHAAFMNSPAAALSNKSKNKSLKKSSSSGQLKKSGSSGQLKKSSSSSQLSRSNSQTDLSIIDQDHEKHAKSKKKKSSKASKSSSKEEEDDTSTTISSKKSSQKKKKKKDKKSSSKMKRRGSGASLLSRQGSNRSLGSTQALAVVASCYTMGNSSNPNLAAADNGDNEWAQFESLEPSP</sequence>
<organism evidence="2">
    <name type="scientific">Entomoneis paludosa</name>
    <dbReference type="NCBI Taxonomy" id="265537"/>
    <lineage>
        <taxon>Eukaryota</taxon>
        <taxon>Sar</taxon>
        <taxon>Stramenopiles</taxon>
        <taxon>Ochrophyta</taxon>
        <taxon>Bacillariophyta</taxon>
        <taxon>Bacillariophyceae</taxon>
        <taxon>Bacillariophycidae</taxon>
        <taxon>Entomoneidaceae</taxon>
        <taxon>Entomoneis</taxon>
    </lineage>
</organism>
<dbReference type="EMBL" id="HBHT01040572">
    <property type="protein sequence ID" value="CAD9995028.1"/>
    <property type="molecule type" value="Transcribed_RNA"/>
</dbReference>
<gene>
    <name evidence="2" type="ORF">APAL1065_LOCUS27255</name>
</gene>
<feature type="compositionally biased region" description="Pro residues" evidence="1">
    <location>
        <begin position="1"/>
        <end position="10"/>
    </location>
</feature>
<feature type="region of interest" description="Disordered" evidence="1">
    <location>
        <begin position="364"/>
        <end position="393"/>
    </location>
</feature>